<evidence type="ECO:0000313" key="4">
    <source>
        <dbReference type="Proteomes" id="UP000593802"/>
    </source>
</evidence>
<dbReference type="SUPFAM" id="SSF51556">
    <property type="entry name" value="Metallo-dependent hydrolases"/>
    <property type="match status" value="1"/>
</dbReference>
<dbReference type="EMBL" id="AP023366">
    <property type="protein sequence ID" value="BCJ87697.1"/>
    <property type="molecule type" value="Genomic_DNA"/>
</dbReference>
<accession>A0A7I8DCE4</accession>
<sequence length="357" mass="41585">MDMNTRVLELEKDTKTKSLVIDTDVHESFGSLKDLVPYLKEPWKRLLEGGNWKGFSTDFLYWYNPTDWTSQSVSSYKRTQTELLDEYDIRYAILTGYFYPSMLKTQREFAAALASAYNDFMIENWLEKDDRFFGSIQIAPQDPQSAALEIDRLASHPRMIQVMLPIDFKAYGDPYYHPIFEAAQRNNLKVAFHHTTIAYSGLGIGNYSIERHMNLPQLTMAMLTSLICNGIFDKFPKLGFIFLEGGFTWAPHLIWRADREYKSLRAEVPWVKNLPSQYIRERVRLAIQPTEDISAQEWMKVIELMGSDEMLCFATDYPHYDFDAPTRALPAGLPEDIKKKILYQNAGKFYNFMNKKE</sequence>
<evidence type="ECO:0000256" key="1">
    <source>
        <dbReference type="ARBA" id="ARBA00023239"/>
    </source>
</evidence>
<dbReference type="InterPro" id="IPR032466">
    <property type="entry name" value="Metal_Hydrolase"/>
</dbReference>
<dbReference type="Gene3D" id="3.20.20.140">
    <property type="entry name" value="Metal-dependent hydrolases"/>
    <property type="match status" value="1"/>
</dbReference>
<dbReference type="GO" id="GO:0019748">
    <property type="term" value="P:secondary metabolic process"/>
    <property type="evidence" value="ECO:0007669"/>
    <property type="project" value="TreeGrafter"/>
</dbReference>
<organism evidence="3 4">
    <name type="scientific">Effusibacillus dendaii</name>
    <dbReference type="NCBI Taxonomy" id="2743772"/>
    <lineage>
        <taxon>Bacteria</taxon>
        <taxon>Bacillati</taxon>
        <taxon>Bacillota</taxon>
        <taxon>Bacilli</taxon>
        <taxon>Bacillales</taxon>
        <taxon>Alicyclobacillaceae</taxon>
        <taxon>Effusibacillus</taxon>
    </lineage>
</organism>
<gene>
    <name evidence="3" type="ORF">skT53_26820</name>
</gene>
<keyword evidence="3" id="KW-0378">Hydrolase</keyword>
<reference evidence="3 4" key="1">
    <citation type="submission" date="2020-08" db="EMBL/GenBank/DDBJ databases">
        <title>Complete Genome Sequence of Effusibacillus dendaii Strain skT53, Isolated from Farmland soil.</title>
        <authorList>
            <person name="Konishi T."/>
            <person name="Kawasaki H."/>
        </authorList>
    </citation>
    <scope>NUCLEOTIDE SEQUENCE [LARGE SCALE GENOMIC DNA]</scope>
    <source>
        <strain evidence="4">skT53</strain>
    </source>
</reference>
<dbReference type="RefSeq" id="WP_200757965.1">
    <property type="nucleotide sequence ID" value="NZ_AP023366.1"/>
</dbReference>
<keyword evidence="1" id="KW-0456">Lyase</keyword>
<evidence type="ECO:0000259" key="2">
    <source>
        <dbReference type="Pfam" id="PF04909"/>
    </source>
</evidence>
<feature type="domain" description="Amidohydrolase-related" evidence="2">
    <location>
        <begin position="108"/>
        <end position="352"/>
    </location>
</feature>
<dbReference type="InterPro" id="IPR006680">
    <property type="entry name" value="Amidohydro-rel"/>
</dbReference>
<dbReference type="PANTHER" id="PTHR21240">
    <property type="entry name" value="2-AMINO-3-CARBOXYLMUCONATE-6-SEMIALDEHYDE DECARBOXYLASE"/>
    <property type="match status" value="1"/>
</dbReference>
<dbReference type="GO" id="GO:0016831">
    <property type="term" value="F:carboxy-lyase activity"/>
    <property type="evidence" value="ECO:0007669"/>
    <property type="project" value="InterPro"/>
</dbReference>
<dbReference type="Pfam" id="PF04909">
    <property type="entry name" value="Amidohydro_2"/>
    <property type="match status" value="1"/>
</dbReference>
<proteinExistence type="predicted"/>
<keyword evidence="4" id="KW-1185">Reference proteome</keyword>
<evidence type="ECO:0000313" key="3">
    <source>
        <dbReference type="EMBL" id="BCJ87697.1"/>
    </source>
</evidence>
<dbReference type="GO" id="GO:0016787">
    <property type="term" value="F:hydrolase activity"/>
    <property type="evidence" value="ECO:0007669"/>
    <property type="project" value="UniProtKB-KW"/>
</dbReference>
<protein>
    <submittedName>
        <fullName evidence="3">Amidohydrolase</fullName>
    </submittedName>
</protein>
<name>A0A7I8DCE4_9BACL</name>
<dbReference type="InterPro" id="IPR032465">
    <property type="entry name" value="ACMSD"/>
</dbReference>
<dbReference type="KEGG" id="eff:skT53_26820"/>
<dbReference type="AlphaFoldDB" id="A0A7I8DCE4"/>
<dbReference type="Proteomes" id="UP000593802">
    <property type="component" value="Chromosome"/>
</dbReference>
<dbReference type="PANTHER" id="PTHR21240:SF28">
    <property type="entry name" value="ISO-OROTATE DECARBOXYLASE (EUROFUNG)"/>
    <property type="match status" value="1"/>
</dbReference>
<dbReference type="GO" id="GO:0005737">
    <property type="term" value="C:cytoplasm"/>
    <property type="evidence" value="ECO:0007669"/>
    <property type="project" value="TreeGrafter"/>
</dbReference>